<protein>
    <submittedName>
        <fullName evidence="1">Uncharacterized protein</fullName>
    </submittedName>
</protein>
<evidence type="ECO:0000313" key="1">
    <source>
        <dbReference type="EMBL" id="CAB3745819.1"/>
    </source>
</evidence>
<gene>
    <name evidence="1" type="ORF">LMG29660_00035</name>
</gene>
<proteinExistence type="predicted"/>
<dbReference type="SUPFAM" id="SSF64288">
    <property type="entry name" value="Chorismate lyase-like"/>
    <property type="match status" value="1"/>
</dbReference>
<organism evidence="1 2">
    <name type="scientific">Burkholderia puraquae</name>
    <dbReference type="NCBI Taxonomy" id="1904757"/>
    <lineage>
        <taxon>Bacteria</taxon>
        <taxon>Pseudomonadati</taxon>
        <taxon>Pseudomonadota</taxon>
        <taxon>Betaproteobacteria</taxon>
        <taxon>Burkholderiales</taxon>
        <taxon>Burkholderiaceae</taxon>
        <taxon>Burkholderia</taxon>
        <taxon>Burkholderia cepacia complex</taxon>
    </lineage>
</organism>
<reference evidence="1 2" key="1">
    <citation type="submission" date="2020-04" db="EMBL/GenBank/DDBJ databases">
        <authorList>
            <person name="De Canck E."/>
        </authorList>
    </citation>
    <scope>NUCLEOTIDE SEQUENCE [LARGE SCALE GENOMIC DNA]</scope>
    <source>
        <strain evidence="1 2">LMG 29660</strain>
    </source>
</reference>
<name>A0A6J5CV44_9BURK</name>
<dbReference type="Proteomes" id="UP000494135">
    <property type="component" value="Unassembled WGS sequence"/>
</dbReference>
<evidence type="ECO:0000313" key="2">
    <source>
        <dbReference type="Proteomes" id="UP000494135"/>
    </source>
</evidence>
<dbReference type="AlphaFoldDB" id="A0A6J5CV44"/>
<sequence length="85" mass="9972">MMRLAPILHAEFLIYAQKSDAQVRRHFVMEIGEPRLLLRHRTWVGEEVATSVQLWHPASRFHRASKGRRRMISSAISEDEYSNVI</sequence>
<dbReference type="EMBL" id="CADIKG010000001">
    <property type="protein sequence ID" value="CAB3745819.1"/>
    <property type="molecule type" value="Genomic_DNA"/>
</dbReference>
<dbReference type="InterPro" id="IPR028978">
    <property type="entry name" value="Chorismate_lyase_/UTRA_dom_sf"/>
</dbReference>
<accession>A0A6J5CV44</accession>